<accession>A0A6M8U7K7</accession>
<proteinExistence type="predicted"/>
<feature type="domain" description="Aminoglycoside phosphotransferase" evidence="1">
    <location>
        <begin position="55"/>
        <end position="239"/>
    </location>
</feature>
<evidence type="ECO:0000313" key="3">
    <source>
        <dbReference type="Proteomes" id="UP000505325"/>
    </source>
</evidence>
<dbReference type="InterPro" id="IPR002575">
    <property type="entry name" value="Aminoglycoside_PTrfase"/>
</dbReference>
<organism evidence="2 3">
    <name type="scientific">Paramixta manurensis</name>
    <dbReference type="NCBI Taxonomy" id="2740817"/>
    <lineage>
        <taxon>Bacteria</taxon>
        <taxon>Pseudomonadati</taxon>
        <taxon>Pseudomonadota</taxon>
        <taxon>Gammaproteobacteria</taxon>
        <taxon>Enterobacterales</taxon>
        <taxon>Erwiniaceae</taxon>
        <taxon>Paramixta</taxon>
    </lineage>
</organism>
<dbReference type="SUPFAM" id="SSF56112">
    <property type="entry name" value="Protein kinase-like (PK-like)"/>
    <property type="match status" value="1"/>
</dbReference>
<dbReference type="AlphaFoldDB" id="A0A6M8U7K7"/>
<evidence type="ECO:0000259" key="1">
    <source>
        <dbReference type="Pfam" id="PF01636"/>
    </source>
</evidence>
<protein>
    <recommendedName>
        <fullName evidence="1">Aminoglycoside phosphotransferase domain-containing protein</fullName>
    </recommendedName>
</protein>
<sequence length="297" mass="34134">MEQLRAELTLVLGEQVSRLEQVSELPYANLFALYNRAGHAMPLMAKCYFNQGIAAQEARKLSMLAREGTLRVPGVYGLVVSQQKPRHDVLLIERLGGVSVDAPARTPQRQAQLQDQIVESLMAWHRIDSHGVVGTVDSTQENGWVNWYAQRVEMLWATLSSLKPPFLSMEGRRVLYRSREILPRLFEDFDDNCVLVHGNVMLRNMLKDPRSDQLLAMMNPGMVLWAPREFELFHLCEAGAEESLLWRYLSQAPVAEDFVYRRWFYQLWEAIAQMLLTGKLDTGRFQRATEGLLPWLT</sequence>
<gene>
    <name evidence="2" type="ORF">PMPD1_1664</name>
</gene>
<keyword evidence="3" id="KW-1185">Reference proteome</keyword>
<dbReference type="Gene3D" id="3.90.1200.10">
    <property type="match status" value="1"/>
</dbReference>
<dbReference type="Proteomes" id="UP000505325">
    <property type="component" value="Chromosome"/>
</dbReference>
<dbReference type="EMBL" id="CP054212">
    <property type="protein sequence ID" value="QKJ86615.1"/>
    <property type="molecule type" value="Genomic_DNA"/>
</dbReference>
<evidence type="ECO:0000313" key="2">
    <source>
        <dbReference type="EMBL" id="QKJ86615.1"/>
    </source>
</evidence>
<dbReference type="RefSeq" id="WP_173633620.1">
    <property type="nucleotide sequence ID" value="NZ_CP054212.1"/>
</dbReference>
<name>A0A6M8U7K7_9GAMM</name>
<dbReference type="InterPro" id="IPR011009">
    <property type="entry name" value="Kinase-like_dom_sf"/>
</dbReference>
<dbReference type="Pfam" id="PF01636">
    <property type="entry name" value="APH"/>
    <property type="match status" value="1"/>
</dbReference>
<dbReference type="NCBIfam" id="NF007890">
    <property type="entry name" value="PRK10593.1"/>
    <property type="match status" value="1"/>
</dbReference>
<reference evidence="2 3" key="1">
    <citation type="submission" date="2020-06" db="EMBL/GenBank/DDBJ databases">
        <title>Genome sequence of Paramixta manurensis strain PD-1.</title>
        <authorList>
            <person name="Lee C.W."/>
            <person name="Kim J."/>
        </authorList>
    </citation>
    <scope>NUCLEOTIDE SEQUENCE [LARGE SCALE GENOMIC DNA]</scope>
    <source>
        <strain evidence="2 3">PD-1</strain>
    </source>
</reference>
<dbReference type="KEGG" id="pmak:PMPD1_1664"/>